<keyword evidence="10" id="KW-0539">Nucleus</keyword>
<dbReference type="Pfam" id="PF00160">
    <property type="entry name" value="Pro_isomerase"/>
    <property type="match status" value="1"/>
</dbReference>
<evidence type="ECO:0000256" key="4">
    <source>
        <dbReference type="ARBA" id="ARBA00013194"/>
    </source>
</evidence>
<evidence type="ECO:0000256" key="8">
    <source>
        <dbReference type="ARBA" id="ARBA00023187"/>
    </source>
</evidence>
<dbReference type="SUPFAM" id="SSF50891">
    <property type="entry name" value="Cyclophilin-like"/>
    <property type="match status" value="1"/>
</dbReference>
<dbReference type="eggNOG" id="KOG0865">
    <property type="taxonomic scope" value="Eukaryota"/>
</dbReference>
<dbReference type="Proteomes" id="UP000009168">
    <property type="component" value="Unassembled WGS sequence"/>
</dbReference>
<evidence type="ECO:0000256" key="5">
    <source>
        <dbReference type="ARBA" id="ARBA00022664"/>
    </source>
</evidence>
<dbReference type="InterPro" id="IPR013260">
    <property type="entry name" value="mRNA_splic_SYF2"/>
</dbReference>
<dbReference type="GO" id="GO:0006397">
    <property type="term" value="P:mRNA processing"/>
    <property type="evidence" value="ECO:0007669"/>
    <property type="project" value="UniProtKB-KW"/>
</dbReference>
<evidence type="ECO:0000256" key="10">
    <source>
        <dbReference type="ARBA" id="ARBA00023242"/>
    </source>
</evidence>
<dbReference type="STRING" id="312017.Q23QY9"/>
<dbReference type="GO" id="GO:0005681">
    <property type="term" value="C:spliceosomal complex"/>
    <property type="evidence" value="ECO:0007669"/>
    <property type="project" value="UniProtKB-KW"/>
</dbReference>
<dbReference type="AlphaFoldDB" id="Q23QY9"/>
<keyword evidence="6" id="KW-0747">Spliceosome</keyword>
<dbReference type="KEGG" id="tet:TTHERM_00997720"/>
<accession>Q23QY9</accession>
<dbReference type="GeneID" id="7829828"/>
<dbReference type="FunFam" id="2.40.100.10:FF:000025">
    <property type="entry name" value="Peptidyl-prolyl cis-trans isomerase CYP19-2"/>
    <property type="match status" value="1"/>
</dbReference>
<dbReference type="PANTHER" id="PTHR11071:SF561">
    <property type="entry name" value="PEPTIDYL-PROLYL CIS-TRANS ISOMERASE D-RELATED"/>
    <property type="match status" value="1"/>
</dbReference>
<comment type="similarity">
    <text evidence="3">Belongs to the SYF2 family.</text>
</comment>
<dbReference type="eggNOG" id="KOG2609">
    <property type="taxonomic scope" value="Eukaryota"/>
</dbReference>
<keyword evidence="5" id="KW-0507">mRNA processing</keyword>
<dbReference type="RefSeq" id="XP_001019212.2">
    <property type="nucleotide sequence ID" value="XM_001019212.3"/>
</dbReference>
<feature type="coiled-coil region" evidence="11">
    <location>
        <begin position="192"/>
        <end position="336"/>
    </location>
</feature>
<dbReference type="PANTHER" id="PTHR11071">
    <property type="entry name" value="PEPTIDYL-PROLYL CIS-TRANS ISOMERASE"/>
    <property type="match status" value="1"/>
</dbReference>
<protein>
    <recommendedName>
        <fullName evidence="4">peptidylprolyl isomerase</fullName>
        <ecNumber evidence="4">5.2.1.8</ecNumber>
    </recommendedName>
</protein>
<dbReference type="OrthoDB" id="408413at2759"/>
<dbReference type="Gene3D" id="2.40.100.10">
    <property type="entry name" value="Cyclophilin-like"/>
    <property type="match status" value="1"/>
</dbReference>
<keyword evidence="9 13" id="KW-0413">Isomerase</keyword>
<evidence type="ECO:0000256" key="1">
    <source>
        <dbReference type="ARBA" id="ARBA00000971"/>
    </source>
</evidence>
<keyword evidence="7" id="KW-0697">Rotamase</keyword>
<dbReference type="InterPro" id="IPR002130">
    <property type="entry name" value="Cyclophilin-type_PPIase_dom"/>
</dbReference>
<evidence type="ECO:0000256" key="7">
    <source>
        <dbReference type="ARBA" id="ARBA00023110"/>
    </source>
</evidence>
<gene>
    <name evidence="13" type="ORF">TTHERM_00997720</name>
</gene>
<sequence>MSNKKKAIQVYLDFMVGSKPLGRVVFELFTDLTPKTAENFRGLCTGDYGQSGLSGRNAKLWYENSKIHRIVDNFCIQGGDITNGDGTGGFSIYGRHFADEDLSRRHTCAGLLSMANSGRNTNSSQFFITLKAAPHLDGKHVVFGQVIDGMDIVRQIAKVPVDLNDRPKIPVIIRQCGEVGDKRAFLRDDPFSKQSYEEIQQRKTQAEELRRQGIDPEEYFKKLDEKEEKLNEIDESLKVLQQLEEKINEVKEKPITEMNESTIKEDVIASDKSKLNEKQKDRLREIRLKLNEAKKLNSLAVLEEEKRAVDPYYEKNKKKEIIKDKAQKKQEELIKKGFEKNQQYMEQSAIKQEIFQGKEKKNTTDNFGWNVFNSDTLYGAYEKRCKNLVFNEEQYKQQVENPHQEFQPTEESLHRLQQDMDQQKAKKKEFSRRRGFDEQNIDFIDERNRVFNNKIKRHFSEYTKEIKANLERGTAL</sequence>
<dbReference type="InParanoid" id="Q23QY9"/>
<dbReference type="EMBL" id="GG662646">
    <property type="protein sequence ID" value="EAR98967.2"/>
    <property type="molecule type" value="Genomic_DNA"/>
</dbReference>
<organism evidence="13 14">
    <name type="scientific">Tetrahymena thermophila (strain SB210)</name>
    <dbReference type="NCBI Taxonomy" id="312017"/>
    <lineage>
        <taxon>Eukaryota</taxon>
        <taxon>Sar</taxon>
        <taxon>Alveolata</taxon>
        <taxon>Ciliophora</taxon>
        <taxon>Intramacronucleata</taxon>
        <taxon>Oligohymenophorea</taxon>
        <taxon>Hymenostomatida</taxon>
        <taxon>Tetrahymenina</taxon>
        <taxon>Tetrahymenidae</taxon>
        <taxon>Tetrahymena</taxon>
    </lineage>
</organism>
<evidence type="ECO:0000259" key="12">
    <source>
        <dbReference type="PROSITE" id="PS50072"/>
    </source>
</evidence>
<dbReference type="GO" id="GO:0005737">
    <property type="term" value="C:cytoplasm"/>
    <property type="evidence" value="ECO:0007669"/>
    <property type="project" value="TreeGrafter"/>
</dbReference>
<reference evidence="14" key="1">
    <citation type="journal article" date="2006" name="PLoS Biol.">
        <title>Macronuclear genome sequence of the ciliate Tetrahymena thermophila, a model eukaryote.</title>
        <authorList>
            <person name="Eisen J.A."/>
            <person name="Coyne R.S."/>
            <person name="Wu M."/>
            <person name="Wu D."/>
            <person name="Thiagarajan M."/>
            <person name="Wortman J.R."/>
            <person name="Badger J.H."/>
            <person name="Ren Q."/>
            <person name="Amedeo P."/>
            <person name="Jones K.M."/>
            <person name="Tallon L.J."/>
            <person name="Delcher A.L."/>
            <person name="Salzberg S.L."/>
            <person name="Silva J.C."/>
            <person name="Haas B.J."/>
            <person name="Majoros W.H."/>
            <person name="Farzad M."/>
            <person name="Carlton J.M."/>
            <person name="Smith R.K. Jr."/>
            <person name="Garg J."/>
            <person name="Pearlman R.E."/>
            <person name="Karrer K.M."/>
            <person name="Sun L."/>
            <person name="Manning G."/>
            <person name="Elde N.C."/>
            <person name="Turkewitz A.P."/>
            <person name="Asai D.J."/>
            <person name="Wilkes D.E."/>
            <person name="Wang Y."/>
            <person name="Cai H."/>
            <person name="Collins K."/>
            <person name="Stewart B.A."/>
            <person name="Lee S.R."/>
            <person name="Wilamowska K."/>
            <person name="Weinberg Z."/>
            <person name="Ruzzo W.L."/>
            <person name="Wloga D."/>
            <person name="Gaertig J."/>
            <person name="Frankel J."/>
            <person name="Tsao C.-C."/>
            <person name="Gorovsky M.A."/>
            <person name="Keeling P.J."/>
            <person name="Waller R.F."/>
            <person name="Patron N.J."/>
            <person name="Cherry J.M."/>
            <person name="Stover N.A."/>
            <person name="Krieger C.J."/>
            <person name="del Toro C."/>
            <person name="Ryder H.F."/>
            <person name="Williamson S.C."/>
            <person name="Barbeau R.A."/>
            <person name="Hamilton E.P."/>
            <person name="Orias E."/>
        </authorList>
    </citation>
    <scope>NUCLEOTIDE SEQUENCE [LARGE SCALE GENOMIC DNA]</scope>
    <source>
        <strain evidence="14">SB210</strain>
    </source>
</reference>
<dbReference type="PRINTS" id="PR00153">
    <property type="entry name" value="CSAPPISMRASE"/>
</dbReference>
<feature type="domain" description="PPIase cyclophilin-type" evidence="12">
    <location>
        <begin position="11"/>
        <end position="178"/>
    </location>
</feature>
<proteinExistence type="inferred from homology"/>
<dbReference type="Pfam" id="PF08231">
    <property type="entry name" value="SYF2"/>
    <property type="match status" value="1"/>
</dbReference>
<keyword evidence="8" id="KW-0508">mRNA splicing</keyword>
<dbReference type="EC" id="5.2.1.8" evidence="4"/>
<dbReference type="GO" id="GO:0016018">
    <property type="term" value="F:cyclosporin A binding"/>
    <property type="evidence" value="ECO:0007669"/>
    <property type="project" value="TreeGrafter"/>
</dbReference>
<evidence type="ECO:0000256" key="11">
    <source>
        <dbReference type="SAM" id="Coils"/>
    </source>
</evidence>
<comment type="subcellular location">
    <subcellularLocation>
        <location evidence="2">Nucleus</location>
    </subcellularLocation>
</comment>
<comment type="catalytic activity">
    <reaction evidence="1">
        <text>[protein]-peptidylproline (omega=180) = [protein]-peptidylproline (omega=0)</text>
        <dbReference type="Rhea" id="RHEA:16237"/>
        <dbReference type="Rhea" id="RHEA-COMP:10747"/>
        <dbReference type="Rhea" id="RHEA-COMP:10748"/>
        <dbReference type="ChEBI" id="CHEBI:83833"/>
        <dbReference type="ChEBI" id="CHEBI:83834"/>
        <dbReference type="EC" id="5.2.1.8"/>
    </reaction>
</comment>
<keyword evidence="14" id="KW-1185">Reference proteome</keyword>
<name>Q23QY9_TETTS</name>
<dbReference type="HOGENOM" id="CLU_012062_37_5_1"/>
<dbReference type="InterPro" id="IPR029000">
    <property type="entry name" value="Cyclophilin-like_dom_sf"/>
</dbReference>
<dbReference type="PROSITE" id="PS50072">
    <property type="entry name" value="CSA_PPIASE_2"/>
    <property type="match status" value="1"/>
</dbReference>
<dbReference type="GO" id="GO:0003755">
    <property type="term" value="F:peptidyl-prolyl cis-trans isomerase activity"/>
    <property type="evidence" value="ECO:0007669"/>
    <property type="project" value="UniProtKB-KW"/>
</dbReference>
<evidence type="ECO:0000256" key="9">
    <source>
        <dbReference type="ARBA" id="ARBA00023235"/>
    </source>
</evidence>
<evidence type="ECO:0000256" key="3">
    <source>
        <dbReference type="ARBA" id="ARBA00010028"/>
    </source>
</evidence>
<evidence type="ECO:0000313" key="14">
    <source>
        <dbReference type="Proteomes" id="UP000009168"/>
    </source>
</evidence>
<evidence type="ECO:0000313" key="13">
    <source>
        <dbReference type="EMBL" id="EAR98967.2"/>
    </source>
</evidence>
<keyword evidence="11" id="KW-0175">Coiled coil</keyword>
<dbReference type="GO" id="GO:0006457">
    <property type="term" value="P:protein folding"/>
    <property type="evidence" value="ECO:0007669"/>
    <property type="project" value="TreeGrafter"/>
</dbReference>
<dbReference type="GO" id="GO:0008380">
    <property type="term" value="P:RNA splicing"/>
    <property type="evidence" value="ECO:0007669"/>
    <property type="project" value="UniProtKB-KW"/>
</dbReference>
<evidence type="ECO:0000256" key="2">
    <source>
        <dbReference type="ARBA" id="ARBA00004123"/>
    </source>
</evidence>
<evidence type="ECO:0000256" key="6">
    <source>
        <dbReference type="ARBA" id="ARBA00022728"/>
    </source>
</evidence>